<keyword evidence="5 10" id="KW-0418">Kinase</keyword>
<keyword evidence="8" id="KW-0472">Membrane</keyword>
<keyword evidence="8" id="KW-1133">Transmembrane helix</keyword>
<evidence type="ECO:0000256" key="6">
    <source>
        <dbReference type="ARBA" id="ARBA00023012"/>
    </source>
</evidence>
<dbReference type="CDD" id="cd00075">
    <property type="entry name" value="HATPase"/>
    <property type="match status" value="1"/>
</dbReference>
<keyword evidence="3" id="KW-0597">Phosphoprotein</keyword>
<dbReference type="InterPro" id="IPR036097">
    <property type="entry name" value="HisK_dim/P_sf"/>
</dbReference>
<dbReference type="Pfam" id="PF00512">
    <property type="entry name" value="HisKA"/>
    <property type="match status" value="1"/>
</dbReference>
<evidence type="ECO:0000313" key="10">
    <source>
        <dbReference type="EMBL" id="ATB27589.1"/>
    </source>
</evidence>
<feature type="transmembrane region" description="Helical" evidence="8">
    <location>
        <begin position="177"/>
        <end position="196"/>
    </location>
</feature>
<dbReference type="Gene3D" id="3.30.565.10">
    <property type="entry name" value="Histidine kinase-like ATPase, C-terminal domain"/>
    <property type="match status" value="1"/>
</dbReference>
<keyword evidence="4" id="KW-0808">Transferase</keyword>
<dbReference type="AlphaFoldDB" id="A0A250I6V1"/>
<evidence type="ECO:0000256" key="1">
    <source>
        <dbReference type="ARBA" id="ARBA00000085"/>
    </source>
</evidence>
<evidence type="ECO:0000256" key="3">
    <source>
        <dbReference type="ARBA" id="ARBA00022553"/>
    </source>
</evidence>
<dbReference type="Pfam" id="PF02518">
    <property type="entry name" value="HATPase_c"/>
    <property type="match status" value="1"/>
</dbReference>
<dbReference type="PRINTS" id="PR00344">
    <property type="entry name" value="BCTRLSENSOR"/>
</dbReference>
<dbReference type="SMART" id="SM00387">
    <property type="entry name" value="HATPase_c"/>
    <property type="match status" value="1"/>
</dbReference>
<dbReference type="SUPFAM" id="SSF55874">
    <property type="entry name" value="ATPase domain of HSP90 chaperone/DNA topoisomerase II/histidine kinase"/>
    <property type="match status" value="1"/>
</dbReference>
<dbReference type="OrthoDB" id="9770955at2"/>
<dbReference type="InterPro" id="IPR036890">
    <property type="entry name" value="HATPase_C_sf"/>
</dbReference>
<dbReference type="InterPro" id="IPR004358">
    <property type="entry name" value="Sig_transdc_His_kin-like_C"/>
</dbReference>
<evidence type="ECO:0000256" key="7">
    <source>
        <dbReference type="SAM" id="Coils"/>
    </source>
</evidence>
<dbReference type="PANTHER" id="PTHR43711">
    <property type="entry name" value="TWO-COMPONENT HISTIDINE KINASE"/>
    <property type="match status" value="1"/>
</dbReference>
<evidence type="ECO:0000256" key="2">
    <source>
        <dbReference type="ARBA" id="ARBA00012438"/>
    </source>
</evidence>
<organism evidence="10 11">
    <name type="scientific">Melittangium boletus DSM 14713</name>
    <dbReference type="NCBI Taxonomy" id="1294270"/>
    <lineage>
        <taxon>Bacteria</taxon>
        <taxon>Pseudomonadati</taxon>
        <taxon>Myxococcota</taxon>
        <taxon>Myxococcia</taxon>
        <taxon>Myxococcales</taxon>
        <taxon>Cystobacterineae</taxon>
        <taxon>Archangiaceae</taxon>
        <taxon>Melittangium</taxon>
    </lineage>
</organism>
<protein>
    <recommendedName>
        <fullName evidence="2">histidine kinase</fullName>
        <ecNumber evidence="2">2.7.13.3</ecNumber>
    </recommendedName>
</protein>
<keyword evidence="7" id="KW-0175">Coiled coil</keyword>
<feature type="transmembrane region" description="Helical" evidence="8">
    <location>
        <begin position="112"/>
        <end position="137"/>
    </location>
</feature>
<feature type="transmembrane region" description="Helical" evidence="8">
    <location>
        <begin position="143"/>
        <end position="165"/>
    </location>
</feature>
<sequence>MNPTQRSGMSRVLTRGPPVIAALVMLLGAVVLIGWLIDSDPLKQVHPALPSMVPLTAASLIVAAGTLGALWAGPRWYLWARFTAAGVTLSGALMLFLYALENTAAAIPFSAALAMASPTAVSFVLLGGSLLCASLTGGRARAVAPWLALMSLLPPLIALTGYAFLDRRLYGPGPHGGTALHTAMALSLLSLGTLALDSKWGFMGELTTSAAGGVMARRMLPATLLPLAIGALLVRLNRAGRLDSSLQGPLFGVMMMGAFAALIWRNAVKLNRLHAEQVKAERQAIAEAERQRALAADNALLCRAAEKAALDREKVLAIVSHDLKNPLSAIRLSSALLASRLAGTPGETTLGRQVGAIERSVEHMLTLIHQLLDAARLDAGQALVVAPQLAPLAPAVDEVLSLIEPQATQKQLRLERRLETPLDAWFDRNRVLQVLANLLGNAVKFTPPGGRITVETRRVGDEAWVSVHDTGPGIPESLRDHLFERHWQARETATQGSGLGLYIARGLIESHGGRLWVEEEPGGGARFTFSLPMRPLAA</sequence>
<dbReference type="GO" id="GO:0000155">
    <property type="term" value="F:phosphorelay sensor kinase activity"/>
    <property type="evidence" value="ECO:0007669"/>
    <property type="project" value="InterPro"/>
</dbReference>
<dbReference type="PANTHER" id="PTHR43711:SF1">
    <property type="entry name" value="HISTIDINE KINASE 1"/>
    <property type="match status" value="1"/>
</dbReference>
<evidence type="ECO:0000256" key="4">
    <source>
        <dbReference type="ARBA" id="ARBA00022679"/>
    </source>
</evidence>
<dbReference type="InterPro" id="IPR050736">
    <property type="entry name" value="Sensor_HK_Regulatory"/>
</dbReference>
<dbReference type="Proteomes" id="UP000217289">
    <property type="component" value="Chromosome"/>
</dbReference>
<name>A0A250I6V1_9BACT</name>
<dbReference type="SUPFAM" id="SSF47384">
    <property type="entry name" value="Homodimeric domain of signal transducing histidine kinase"/>
    <property type="match status" value="1"/>
</dbReference>
<comment type="catalytic activity">
    <reaction evidence="1">
        <text>ATP + protein L-histidine = ADP + protein N-phospho-L-histidine.</text>
        <dbReference type="EC" id="2.7.13.3"/>
    </reaction>
</comment>
<dbReference type="InterPro" id="IPR003594">
    <property type="entry name" value="HATPase_dom"/>
</dbReference>
<feature type="transmembrane region" description="Helical" evidence="8">
    <location>
        <begin position="20"/>
        <end position="37"/>
    </location>
</feature>
<evidence type="ECO:0000259" key="9">
    <source>
        <dbReference type="PROSITE" id="PS50109"/>
    </source>
</evidence>
<dbReference type="EC" id="2.7.13.3" evidence="2"/>
<dbReference type="RefSeq" id="WP_157774771.1">
    <property type="nucleotide sequence ID" value="NZ_CP022163.1"/>
</dbReference>
<dbReference type="EMBL" id="CP022163">
    <property type="protein sequence ID" value="ATB27589.1"/>
    <property type="molecule type" value="Genomic_DNA"/>
</dbReference>
<keyword evidence="11" id="KW-1185">Reference proteome</keyword>
<dbReference type="FunFam" id="3.30.565.10:FF:000006">
    <property type="entry name" value="Sensor histidine kinase WalK"/>
    <property type="match status" value="1"/>
</dbReference>
<evidence type="ECO:0000313" key="11">
    <source>
        <dbReference type="Proteomes" id="UP000217289"/>
    </source>
</evidence>
<evidence type="ECO:0000256" key="8">
    <source>
        <dbReference type="SAM" id="Phobius"/>
    </source>
</evidence>
<accession>A0A250I6V1</accession>
<feature type="domain" description="Histidine kinase" evidence="9">
    <location>
        <begin position="318"/>
        <end position="535"/>
    </location>
</feature>
<dbReference type="InterPro" id="IPR005467">
    <property type="entry name" value="His_kinase_dom"/>
</dbReference>
<gene>
    <name evidence="10" type="ORF">MEBOL_001033</name>
</gene>
<dbReference type="Gene3D" id="1.10.287.130">
    <property type="match status" value="1"/>
</dbReference>
<reference evidence="10 11" key="1">
    <citation type="submission" date="2017-06" db="EMBL/GenBank/DDBJ databases">
        <authorList>
            <person name="Kim H.J."/>
            <person name="Triplett B.A."/>
        </authorList>
    </citation>
    <scope>NUCLEOTIDE SEQUENCE [LARGE SCALE GENOMIC DNA]</scope>
    <source>
        <strain evidence="10 11">DSM 14713</strain>
    </source>
</reference>
<keyword evidence="6" id="KW-0902">Two-component regulatory system</keyword>
<dbReference type="CDD" id="cd00082">
    <property type="entry name" value="HisKA"/>
    <property type="match status" value="1"/>
</dbReference>
<feature type="coiled-coil region" evidence="7">
    <location>
        <begin position="271"/>
        <end position="298"/>
    </location>
</feature>
<dbReference type="SMART" id="SM00388">
    <property type="entry name" value="HisKA"/>
    <property type="match status" value="1"/>
</dbReference>
<dbReference type="InterPro" id="IPR003661">
    <property type="entry name" value="HisK_dim/P_dom"/>
</dbReference>
<keyword evidence="8" id="KW-0812">Transmembrane</keyword>
<feature type="transmembrane region" description="Helical" evidence="8">
    <location>
        <begin position="246"/>
        <end position="264"/>
    </location>
</feature>
<dbReference type="PROSITE" id="PS50109">
    <property type="entry name" value="HIS_KIN"/>
    <property type="match status" value="1"/>
</dbReference>
<feature type="transmembrane region" description="Helical" evidence="8">
    <location>
        <begin position="216"/>
        <end position="234"/>
    </location>
</feature>
<dbReference type="KEGG" id="mbd:MEBOL_001033"/>
<feature type="transmembrane region" description="Helical" evidence="8">
    <location>
        <begin position="49"/>
        <end position="72"/>
    </location>
</feature>
<feature type="transmembrane region" description="Helical" evidence="8">
    <location>
        <begin position="78"/>
        <end position="100"/>
    </location>
</feature>
<proteinExistence type="predicted"/>
<evidence type="ECO:0000256" key="5">
    <source>
        <dbReference type="ARBA" id="ARBA00022777"/>
    </source>
</evidence>